<dbReference type="GO" id="GO:0004622">
    <property type="term" value="F:phosphatidylcholine lysophospholipase activity"/>
    <property type="evidence" value="ECO:0007669"/>
    <property type="project" value="UniProtKB-EC"/>
</dbReference>
<organism evidence="2 3">
    <name type="scientific">Anaerostipes rhamnosivorans</name>
    <dbReference type="NCBI Taxonomy" id="1229621"/>
    <lineage>
        <taxon>Bacteria</taxon>
        <taxon>Bacillati</taxon>
        <taxon>Bacillota</taxon>
        <taxon>Clostridia</taxon>
        <taxon>Lachnospirales</taxon>
        <taxon>Lachnospiraceae</taxon>
        <taxon>Anaerostipes</taxon>
    </lineage>
</organism>
<dbReference type="EMBL" id="CP040058">
    <property type="protein sequence ID" value="QCP36269.1"/>
    <property type="molecule type" value="Genomic_DNA"/>
</dbReference>
<dbReference type="InterPro" id="IPR022742">
    <property type="entry name" value="Hydrolase_4"/>
</dbReference>
<dbReference type="Proteomes" id="UP000298653">
    <property type="component" value="Chromosome"/>
</dbReference>
<keyword evidence="2" id="KW-0378">Hydrolase</keyword>
<dbReference type="Gene3D" id="3.40.50.1820">
    <property type="entry name" value="alpha/beta hydrolase"/>
    <property type="match status" value="1"/>
</dbReference>
<evidence type="ECO:0000259" key="1">
    <source>
        <dbReference type="Pfam" id="PF12146"/>
    </source>
</evidence>
<dbReference type="AlphaFoldDB" id="A0A4P8IM65"/>
<dbReference type="InterPro" id="IPR051044">
    <property type="entry name" value="MAG_DAG_Lipase"/>
</dbReference>
<dbReference type="Pfam" id="PF12146">
    <property type="entry name" value="Hydrolase_4"/>
    <property type="match status" value="1"/>
</dbReference>
<keyword evidence="3" id="KW-1185">Reference proteome</keyword>
<dbReference type="RefSeq" id="WP_137329526.1">
    <property type="nucleotide sequence ID" value="NZ_CP040058.1"/>
</dbReference>
<proteinExistence type="predicted"/>
<reference evidence="2 3" key="1">
    <citation type="submission" date="2019-05" db="EMBL/GenBank/DDBJ databases">
        <title>Complete genome sequencing of Anaerostipes rhamnosivorans.</title>
        <authorList>
            <person name="Bui T.P.N."/>
            <person name="de Vos W.M."/>
        </authorList>
    </citation>
    <scope>NUCLEOTIDE SEQUENCE [LARGE SCALE GENOMIC DNA]</scope>
    <source>
        <strain evidence="2 3">1y2</strain>
    </source>
</reference>
<accession>A0A4P8IM65</accession>
<evidence type="ECO:0000313" key="2">
    <source>
        <dbReference type="EMBL" id="QCP36269.1"/>
    </source>
</evidence>
<gene>
    <name evidence="2" type="ORF">AR1Y2_2815</name>
</gene>
<evidence type="ECO:0000313" key="3">
    <source>
        <dbReference type="Proteomes" id="UP000298653"/>
    </source>
</evidence>
<dbReference type="InterPro" id="IPR029058">
    <property type="entry name" value="AB_hydrolase_fold"/>
</dbReference>
<dbReference type="PANTHER" id="PTHR11614">
    <property type="entry name" value="PHOSPHOLIPASE-RELATED"/>
    <property type="match status" value="1"/>
</dbReference>
<sequence>MKKELFLKSDVDGNRLHVLLLAPEKKPKAVIQICHGMSEHKERYLSFMEYLVDCGYAAVIHDHRGHGKSIEREDDLGYFYDTTGEAIVEDAHQITKWAKEQFPDQELHLFGHSMGSLIVRCYLKKYDWELTTLTVCGSPSRNTFAKPAAVMAQIACRISGDRKKGMLFQKLAFGMFQKSLQADESENGWISYDRENVRKYDEDPLDGFIFTNNGFLNLFHLMDETYNKKGWGKKHVELPVLFIAGQDDPCIVSQKQFWNAVSFLKEIGYTNTTGKLYEGCRHEILNEECSGRIYKEILEFIE</sequence>
<feature type="domain" description="Serine aminopeptidase S33" evidence="1">
    <location>
        <begin position="26"/>
        <end position="288"/>
    </location>
</feature>
<dbReference type="GO" id="GO:0047372">
    <property type="term" value="F:monoacylglycerol lipase activity"/>
    <property type="evidence" value="ECO:0007669"/>
    <property type="project" value="UniProtKB-EC"/>
</dbReference>
<name>A0A4P8IM65_9FIRM</name>
<dbReference type="EC" id="3.1.1.23" evidence="2"/>
<protein>
    <submittedName>
        <fullName evidence="2">Lysophospholipase</fullName>
        <ecNumber evidence="2">3.1.1.23</ecNumber>
        <ecNumber evidence="2">3.1.1.5</ecNumber>
    </submittedName>
</protein>
<dbReference type="OrthoDB" id="9806902at2"/>
<dbReference type="EC" id="3.1.1.5" evidence="2"/>
<dbReference type="KEGG" id="arf:AR1Y2_2815"/>
<dbReference type="SUPFAM" id="SSF53474">
    <property type="entry name" value="alpha/beta-Hydrolases"/>
    <property type="match status" value="1"/>
</dbReference>